<accession>A0A238L113</accession>
<dbReference type="Proteomes" id="UP000220836">
    <property type="component" value="Unassembled WGS sequence"/>
</dbReference>
<reference evidence="2 3" key="1">
    <citation type="submission" date="2017-05" db="EMBL/GenBank/DDBJ databases">
        <authorList>
            <person name="Song R."/>
            <person name="Chenine A.L."/>
            <person name="Ruprecht R.M."/>
        </authorList>
    </citation>
    <scope>NUCLEOTIDE SEQUENCE [LARGE SCALE GENOMIC DNA]</scope>
    <source>
        <strain evidence="2 3">CECT 8663</strain>
    </source>
</reference>
<dbReference type="SUPFAM" id="SSF52833">
    <property type="entry name" value="Thioredoxin-like"/>
    <property type="match status" value="1"/>
</dbReference>
<dbReference type="RefSeq" id="WP_097806193.1">
    <property type="nucleotide sequence ID" value="NZ_FXYH01000016.1"/>
</dbReference>
<keyword evidence="3" id="KW-1185">Reference proteome</keyword>
<evidence type="ECO:0000259" key="1">
    <source>
        <dbReference type="PROSITE" id="PS50404"/>
    </source>
</evidence>
<dbReference type="PROSITE" id="PS50404">
    <property type="entry name" value="GST_NTER"/>
    <property type="match status" value="1"/>
</dbReference>
<dbReference type="InterPro" id="IPR036282">
    <property type="entry name" value="Glutathione-S-Trfase_C_sf"/>
</dbReference>
<organism evidence="2 3">
    <name type="scientific">Pelagimonas varians</name>
    <dbReference type="NCBI Taxonomy" id="696760"/>
    <lineage>
        <taxon>Bacteria</taxon>
        <taxon>Pseudomonadati</taxon>
        <taxon>Pseudomonadota</taxon>
        <taxon>Alphaproteobacteria</taxon>
        <taxon>Rhodobacterales</taxon>
        <taxon>Roseobacteraceae</taxon>
        <taxon>Pelagimonas</taxon>
    </lineage>
</organism>
<gene>
    <name evidence="2" type="ORF">PEV8663_03742</name>
</gene>
<name>A0A238L113_9RHOB</name>
<dbReference type="Gene3D" id="3.40.30.110">
    <property type="match status" value="2"/>
</dbReference>
<evidence type="ECO:0000313" key="3">
    <source>
        <dbReference type="Proteomes" id="UP000220836"/>
    </source>
</evidence>
<dbReference type="CDD" id="cd00570">
    <property type="entry name" value="GST_N_family"/>
    <property type="match status" value="1"/>
</dbReference>
<dbReference type="SUPFAM" id="SSF47616">
    <property type="entry name" value="GST C-terminal domain-like"/>
    <property type="match status" value="1"/>
</dbReference>
<protein>
    <recommendedName>
        <fullName evidence="1">GST N-terminal domain-containing protein</fullName>
    </recommendedName>
</protein>
<feature type="domain" description="GST N-terminal" evidence="1">
    <location>
        <begin position="2"/>
        <end position="81"/>
    </location>
</feature>
<evidence type="ECO:0000313" key="2">
    <source>
        <dbReference type="EMBL" id="SMX48112.1"/>
    </source>
</evidence>
<dbReference type="AlphaFoldDB" id="A0A238L113"/>
<dbReference type="EMBL" id="FXYH01000016">
    <property type="protein sequence ID" value="SMX48112.1"/>
    <property type="molecule type" value="Genomic_DNA"/>
</dbReference>
<sequence>MSQIILHNYPQSPVAEKARIALGIKNLAWSSVEIPRLPPKPMLTKLTGGYRRTPVMQIGADIYCDSSCILAELERRVPSPTFFPTSDTGLVMGLSRWIDGPMFDLTVKIVLGSAGDDLPKDFAEDRGRLYLGADWAEGLKKAHENLPHLASQMRGPMSWFNSQLSDGRRFLLGENPAALDAQVYHLVWFLRGRWTQGPEFLSEFPFLEKWDANVKQIGHGQVSDLSAEEAIKQASECEPLGLQHDDKNDPQGLAVGTPVVVSPDLDGGEQPVEGTLVYANSDRLVVRRNDPDLGSINVHFPRIGYRAKVLD</sequence>
<dbReference type="InterPro" id="IPR036249">
    <property type="entry name" value="Thioredoxin-like_sf"/>
</dbReference>
<proteinExistence type="predicted"/>
<dbReference type="OrthoDB" id="5791869at2"/>
<dbReference type="Pfam" id="PF13417">
    <property type="entry name" value="GST_N_3"/>
    <property type="match status" value="1"/>
</dbReference>
<dbReference type="InterPro" id="IPR004045">
    <property type="entry name" value="Glutathione_S-Trfase_N"/>
</dbReference>